<evidence type="ECO:0000313" key="2">
    <source>
        <dbReference type="EMBL" id="ETX26962.1"/>
    </source>
</evidence>
<dbReference type="eggNOG" id="COG0702">
    <property type="taxonomic scope" value="Bacteria"/>
</dbReference>
<dbReference type="PANTHER" id="PTHR43162:SF1">
    <property type="entry name" value="PRESTALK A DIFFERENTIATION PROTEIN A"/>
    <property type="match status" value="1"/>
</dbReference>
<dbReference type="InterPro" id="IPR051604">
    <property type="entry name" value="Ergot_Alk_Oxidoreductase"/>
</dbReference>
<evidence type="ECO:0000313" key="3">
    <source>
        <dbReference type="Proteomes" id="UP000023430"/>
    </source>
</evidence>
<dbReference type="PANTHER" id="PTHR43162">
    <property type="match status" value="1"/>
</dbReference>
<keyword evidence="3" id="KW-1185">Reference proteome</keyword>
<dbReference type="SUPFAM" id="SSF51735">
    <property type="entry name" value="NAD(P)-binding Rossmann-fold domains"/>
    <property type="match status" value="1"/>
</dbReference>
<protein>
    <submittedName>
        <fullName evidence="2">NmrA family protein</fullName>
    </submittedName>
</protein>
<feature type="domain" description="NAD(P)-binding" evidence="1">
    <location>
        <begin position="8"/>
        <end position="190"/>
    </location>
</feature>
<dbReference type="RefSeq" id="WP_043774487.1">
    <property type="nucleotide sequence ID" value="NZ_JAME01000046.1"/>
</dbReference>
<dbReference type="AlphaFoldDB" id="X7F235"/>
<proteinExistence type="predicted"/>
<dbReference type="Proteomes" id="UP000023430">
    <property type="component" value="Unassembled WGS sequence"/>
</dbReference>
<gene>
    <name evidence="2" type="ORF">RISW2_17250</name>
</gene>
<name>X7F235_9RHOB</name>
<dbReference type="Gene3D" id="3.90.25.10">
    <property type="entry name" value="UDP-galactose 4-epimerase, domain 1"/>
    <property type="match status" value="1"/>
</dbReference>
<accession>X7F235</accession>
<organism evidence="2 3">
    <name type="scientific">Roseivivax isoporae LMG 25204</name>
    <dbReference type="NCBI Taxonomy" id="1449351"/>
    <lineage>
        <taxon>Bacteria</taxon>
        <taxon>Pseudomonadati</taxon>
        <taxon>Pseudomonadota</taxon>
        <taxon>Alphaproteobacteria</taxon>
        <taxon>Rhodobacterales</taxon>
        <taxon>Roseobacteraceae</taxon>
        <taxon>Roseivivax</taxon>
    </lineage>
</organism>
<comment type="caution">
    <text evidence="2">The sequence shown here is derived from an EMBL/GenBank/DDBJ whole genome shotgun (WGS) entry which is preliminary data.</text>
</comment>
<dbReference type="InterPro" id="IPR016040">
    <property type="entry name" value="NAD(P)-bd_dom"/>
</dbReference>
<dbReference type="PATRIC" id="fig|1449351.3.peg.4127"/>
<evidence type="ECO:0000259" key="1">
    <source>
        <dbReference type="Pfam" id="PF13460"/>
    </source>
</evidence>
<dbReference type="OrthoDB" id="7352262at2"/>
<dbReference type="Gene3D" id="3.40.50.720">
    <property type="entry name" value="NAD(P)-binding Rossmann-like Domain"/>
    <property type="match status" value="1"/>
</dbReference>
<dbReference type="InterPro" id="IPR036291">
    <property type="entry name" value="NAD(P)-bd_dom_sf"/>
</dbReference>
<reference evidence="2 3" key="1">
    <citation type="submission" date="2014-01" db="EMBL/GenBank/DDBJ databases">
        <title>Roseivivax isoporae LMG 25204 Genome Sequencing.</title>
        <authorList>
            <person name="Lai Q."/>
            <person name="Li G."/>
            <person name="Shao Z."/>
        </authorList>
    </citation>
    <scope>NUCLEOTIDE SEQUENCE [LARGE SCALE GENOMIC DNA]</scope>
    <source>
        <strain evidence="2 3">LMG 25204</strain>
    </source>
</reference>
<dbReference type="STRING" id="1449351.RISW2_17250"/>
<dbReference type="Pfam" id="PF13460">
    <property type="entry name" value="NAD_binding_10"/>
    <property type="match status" value="1"/>
</dbReference>
<dbReference type="EMBL" id="JAME01000046">
    <property type="protein sequence ID" value="ETX26962.1"/>
    <property type="molecule type" value="Genomic_DNA"/>
</dbReference>
<sequence length="292" mass="31677">MILITTPTGDIGARVLRHVLDARQDVRVILRDPAKLPEEIRSRIEFVEGSHSDPTTIERGLDGARAVFWLPPGNPTAPSAQDGYVAFSRAFALALPSSGVTHVVGISALGRGWPHPAGLVTATLETDDMIGATGVNYRALCCASLMDNMLRQVGVIRGGGAFYAPTPGDLSLPQVAKADVANVAAALLTERTWSGVEAVPLRGPEDITHVEMARMMTEVLGKPIRFEEMPMEQFEVMLAGMGTSPGMVRDYVAMMRAKNEGIDTMAKPDDARQRRTPTTFQQWCERELKPVI</sequence>